<proteinExistence type="predicted"/>
<name>A0A367L8C5_9HYPO</name>
<sequence>MGWDEVKEELKNRVSDLRPTNNFKVKRGSRSVRGEKKKERQEERQGKMGGGLRRSEHIAGPRRSEARPHPGTGSARTAWLAVGSRGLLVNTQG</sequence>
<organism evidence="2 3">
    <name type="scientific">Ophiocordyceps polyrhachis-furcata BCC 54312</name>
    <dbReference type="NCBI Taxonomy" id="1330021"/>
    <lineage>
        <taxon>Eukaryota</taxon>
        <taxon>Fungi</taxon>
        <taxon>Dikarya</taxon>
        <taxon>Ascomycota</taxon>
        <taxon>Pezizomycotina</taxon>
        <taxon>Sordariomycetes</taxon>
        <taxon>Hypocreomycetidae</taxon>
        <taxon>Hypocreales</taxon>
        <taxon>Ophiocordycipitaceae</taxon>
        <taxon>Ophiocordyceps</taxon>
    </lineage>
</organism>
<evidence type="ECO:0000256" key="1">
    <source>
        <dbReference type="SAM" id="MobiDB-lite"/>
    </source>
</evidence>
<comment type="caution">
    <text evidence="2">The sequence shown here is derived from an EMBL/GenBank/DDBJ whole genome shotgun (WGS) entry which is preliminary data.</text>
</comment>
<keyword evidence="3" id="KW-1185">Reference proteome</keyword>
<evidence type="ECO:0000313" key="3">
    <source>
        <dbReference type="Proteomes" id="UP000253664"/>
    </source>
</evidence>
<reference evidence="2 3" key="1">
    <citation type="journal article" date="2015" name="BMC Genomics">
        <title>Insights from the genome of Ophiocordyceps polyrhachis-furcata to pathogenicity and host specificity in insect fungi.</title>
        <authorList>
            <person name="Wichadakul D."/>
            <person name="Kobmoo N."/>
            <person name="Ingsriswang S."/>
            <person name="Tangphatsornruang S."/>
            <person name="Chantasingh D."/>
            <person name="Luangsa-ard J.J."/>
            <person name="Eurwilaichitr L."/>
        </authorList>
    </citation>
    <scope>NUCLEOTIDE SEQUENCE [LARGE SCALE GENOMIC DNA]</scope>
    <source>
        <strain evidence="2 3">BCC 54312</strain>
    </source>
</reference>
<dbReference type="Proteomes" id="UP000253664">
    <property type="component" value="Unassembled WGS sequence"/>
</dbReference>
<gene>
    <name evidence="2" type="ORF">L249_5236</name>
</gene>
<feature type="compositionally biased region" description="Basic and acidic residues" evidence="1">
    <location>
        <begin position="1"/>
        <end position="16"/>
    </location>
</feature>
<feature type="compositionally biased region" description="Basic and acidic residues" evidence="1">
    <location>
        <begin position="32"/>
        <end position="46"/>
    </location>
</feature>
<dbReference type="AlphaFoldDB" id="A0A367L8C5"/>
<protein>
    <submittedName>
        <fullName evidence="2">Uncharacterized protein</fullName>
    </submittedName>
</protein>
<dbReference type="EMBL" id="LKCN02000011">
    <property type="protein sequence ID" value="RCI10680.1"/>
    <property type="molecule type" value="Genomic_DNA"/>
</dbReference>
<accession>A0A367L8C5</accession>
<feature type="compositionally biased region" description="Basic and acidic residues" evidence="1">
    <location>
        <begin position="53"/>
        <end position="68"/>
    </location>
</feature>
<feature type="region of interest" description="Disordered" evidence="1">
    <location>
        <begin position="1"/>
        <end position="93"/>
    </location>
</feature>
<evidence type="ECO:0000313" key="2">
    <source>
        <dbReference type="EMBL" id="RCI10680.1"/>
    </source>
</evidence>